<keyword evidence="11 19" id="KW-0521">NADP</keyword>
<comment type="pathway">
    <text evidence="4 19">Cell wall biogenesis; peptidoglycan biosynthesis.</text>
</comment>
<dbReference type="Gene3D" id="3.30.43.10">
    <property type="entry name" value="Uridine Diphospho-n-acetylenolpyruvylglucosamine Reductase, domain 2"/>
    <property type="match status" value="1"/>
</dbReference>
<evidence type="ECO:0000256" key="16">
    <source>
        <dbReference type="ARBA" id="ARBA00023316"/>
    </source>
</evidence>
<name>A0A2D0NJ61_FLAN2</name>
<dbReference type="GO" id="GO:0008762">
    <property type="term" value="F:UDP-N-acetylmuramate dehydrogenase activity"/>
    <property type="evidence" value="ECO:0007669"/>
    <property type="project" value="UniProtKB-UniRule"/>
</dbReference>
<organism evidence="21 22">
    <name type="scientific">Flavilitoribacter nigricans (strain ATCC 23147 / DSM 23189 / NBRC 102662 / NCIMB 1420 / SS-2)</name>
    <name type="common">Lewinella nigricans</name>
    <dbReference type="NCBI Taxonomy" id="1122177"/>
    <lineage>
        <taxon>Bacteria</taxon>
        <taxon>Pseudomonadati</taxon>
        <taxon>Bacteroidota</taxon>
        <taxon>Saprospiria</taxon>
        <taxon>Saprospirales</taxon>
        <taxon>Lewinellaceae</taxon>
        <taxon>Flavilitoribacter</taxon>
    </lineage>
</organism>
<keyword evidence="22" id="KW-1185">Reference proteome</keyword>
<dbReference type="SUPFAM" id="SSF56194">
    <property type="entry name" value="Uridine diphospho-N-Acetylenolpyruvylglucosamine reductase, MurB, C-terminal domain"/>
    <property type="match status" value="1"/>
</dbReference>
<evidence type="ECO:0000313" key="22">
    <source>
        <dbReference type="Proteomes" id="UP000223913"/>
    </source>
</evidence>
<feature type="active site" evidence="19">
    <location>
        <position position="159"/>
    </location>
</feature>
<evidence type="ECO:0000256" key="11">
    <source>
        <dbReference type="ARBA" id="ARBA00022857"/>
    </source>
</evidence>
<dbReference type="RefSeq" id="WP_099147988.1">
    <property type="nucleotide sequence ID" value="NZ_PDUD01000001.1"/>
</dbReference>
<evidence type="ECO:0000256" key="1">
    <source>
        <dbReference type="ARBA" id="ARBA00001974"/>
    </source>
</evidence>
<keyword evidence="14 19" id="KW-0560">Oxidoreductase</keyword>
<dbReference type="GO" id="GO:0051301">
    <property type="term" value="P:cell division"/>
    <property type="evidence" value="ECO:0007669"/>
    <property type="project" value="UniProtKB-KW"/>
</dbReference>
<evidence type="ECO:0000256" key="13">
    <source>
        <dbReference type="ARBA" id="ARBA00022984"/>
    </source>
</evidence>
<keyword evidence="10 19" id="KW-0274">FAD</keyword>
<dbReference type="InterPro" id="IPR016167">
    <property type="entry name" value="FAD-bd_PCMH_sub1"/>
</dbReference>
<feature type="domain" description="FAD-binding PCMH-type" evidence="20">
    <location>
        <begin position="15"/>
        <end position="183"/>
    </location>
</feature>
<dbReference type="PANTHER" id="PTHR21071">
    <property type="entry name" value="UDP-N-ACETYLENOLPYRUVOYLGLUCOSAMINE REDUCTASE"/>
    <property type="match status" value="1"/>
</dbReference>
<evidence type="ECO:0000256" key="18">
    <source>
        <dbReference type="ARBA" id="ARBA00048914"/>
    </source>
</evidence>
<evidence type="ECO:0000256" key="8">
    <source>
        <dbReference type="ARBA" id="ARBA00022618"/>
    </source>
</evidence>
<evidence type="ECO:0000313" key="21">
    <source>
        <dbReference type="EMBL" id="PHN08396.1"/>
    </source>
</evidence>
<evidence type="ECO:0000256" key="5">
    <source>
        <dbReference type="ARBA" id="ARBA00012518"/>
    </source>
</evidence>
<accession>A0A2D0NJ61</accession>
<evidence type="ECO:0000256" key="3">
    <source>
        <dbReference type="ARBA" id="ARBA00004496"/>
    </source>
</evidence>
<reference evidence="21 22" key="1">
    <citation type="submission" date="2017-10" db="EMBL/GenBank/DDBJ databases">
        <title>The draft genome sequence of Lewinella nigricans NBRC 102662.</title>
        <authorList>
            <person name="Wang K."/>
        </authorList>
    </citation>
    <scope>NUCLEOTIDE SEQUENCE [LARGE SCALE GENOMIC DNA]</scope>
    <source>
        <strain evidence="21 22">NBRC 102662</strain>
    </source>
</reference>
<evidence type="ECO:0000256" key="14">
    <source>
        <dbReference type="ARBA" id="ARBA00023002"/>
    </source>
</evidence>
<keyword evidence="13 19" id="KW-0573">Peptidoglycan synthesis</keyword>
<evidence type="ECO:0000256" key="6">
    <source>
        <dbReference type="ARBA" id="ARBA00015188"/>
    </source>
</evidence>
<keyword evidence="7 19" id="KW-0963">Cytoplasm</keyword>
<dbReference type="InterPro" id="IPR003170">
    <property type="entry name" value="MurB"/>
</dbReference>
<evidence type="ECO:0000256" key="12">
    <source>
        <dbReference type="ARBA" id="ARBA00022960"/>
    </source>
</evidence>
<evidence type="ECO:0000256" key="15">
    <source>
        <dbReference type="ARBA" id="ARBA00023306"/>
    </source>
</evidence>
<dbReference type="Pfam" id="PF01565">
    <property type="entry name" value="FAD_binding_4"/>
    <property type="match status" value="1"/>
</dbReference>
<dbReference type="Gene3D" id="3.30.465.10">
    <property type="match status" value="1"/>
</dbReference>
<dbReference type="GO" id="GO:0008360">
    <property type="term" value="P:regulation of cell shape"/>
    <property type="evidence" value="ECO:0007669"/>
    <property type="project" value="UniProtKB-KW"/>
</dbReference>
<comment type="subcellular location">
    <subcellularLocation>
        <location evidence="3 19">Cytoplasm</location>
    </subcellularLocation>
</comment>
<dbReference type="GO" id="GO:0071555">
    <property type="term" value="P:cell wall organization"/>
    <property type="evidence" value="ECO:0007669"/>
    <property type="project" value="UniProtKB-KW"/>
</dbReference>
<dbReference type="InterPro" id="IPR036635">
    <property type="entry name" value="MurB_C_sf"/>
</dbReference>
<evidence type="ECO:0000259" key="20">
    <source>
        <dbReference type="PROSITE" id="PS51387"/>
    </source>
</evidence>
<dbReference type="InterPro" id="IPR016166">
    <property type="entry name" value="FAD-bd_PCMH"/>
</dbReference>
<dbReference type="UniPathway" id="UPA00219"/>
<evidence type="ECO:0000256" key="10">
    <source>
        <dbReference type="ARBA" id="ARBA00022827"/>
    </source>
</evidence>
<keyword evidence="9 19" id="KW-0285">Flavoprotein</keyword>
<evidence type="ECO:0000256" key="4">
    <source>
        <dbReference type="ARBA" id="ARBA00004752"/>
    </source>
</evidence>
<proteinExistence type="inferred from homology"/>
<evidence type="ECO:0000256" key="7">
    <source>
        <dbReference type="ARBA" id="ARBA00022490"/>
    </source>
</evidence>
<dbReference type="Proteomes" id="UP000223913">
    <property type="component" value="Unassembled WGS sequence"/>
</dbReference>
<comment type="cofactor">
    <cofactor evidence="1 19">
        <name>FAD</name>
        <dbReference type="ChEBI" id="CHEBI:57692"/>
    </cofactor>
</comment>
<dbReference type="Pfam" id="PF02873">
    <property type="entry name" value="MurB_C"/>
    <property type="match status" value="1"/>
</dbReference>
<evidence type="ECO:0000256" key="17">
    <source>
        <dbReference type="ARBA" id="ARBA00031026"/>
    </source>
</evidence>
<dbReference type="OrthoDB" id="9804753at2"/>
<keyword evidence="8 19" id="KW-0132">Cell division</keyword>
<dbReference type="InterPro" id="IPR016169">
    <property type="entry name" value="FAD-bd_PCMH_sub2"/>
</dbReference>
<feature type="active site" description="Proton donor" evidence="19">
    <location>
        <position position="234"/>
    </location>
</feature>
<dbReference type="GO" id="GO:0005829">
    <property type="term" value="C:cytosol"/>
    <property type="evidence" value="ECO:0007669"/>
    <property type="project" value="TreeGrafter"/>
</dbReference>
<dbReference type="AlphaFoldDB" id="A0A2D0NJ61"/>
<comment type="similarity">
    <text evidence="19">Belongs to the MurB family.</text>
</comment>
<dbReference type="PANTHER" id="PTHR21071:SF4">
    <property type="entry name" value="UDP-N-ACETYLENOLPYRUVOYLGLUCOSAMINE REDUCTASE"/>
    <property type="match status" value="1"/>
</dbReference>
<comment type="catalytic activity">
    <reaction evidence="18 19">
        <text>UDP-N-acetyl-alpha-D-muramate + NADP(+) = UDP-N-acetyl-3-O-(1-carboxyvinyl)-alpha-D-glucosamine + NADPH + H(+)</text>
        <dbReference type="Rhea" id="RHEA:12248"/>
        <dbReference type="ChEBI" id="CHEBI:15378"/>
        <dbReference type="ChEBI" id="CHEBI:57783"/>
        <dbReference type="ChEBI" id="CHEBI:58349"/>
        <dbReference type="ChEBI" id="CHEBI:68483"/>
        <dbReference type="ChEBI" id="CHEBI:70757"/>
        <dbReference type="EC" id="1.3.1.98"/>
    </reaction>
</comment>
<keyword evidence="12 19" id="KW-0133">Cell shape</keyword>
<keyword evidence="15 19" id="KW-0131">Cell cycle</keyword>
<dbReference type="PROSITE" id="PS51387">
    <property type="entry name" value="FAD_PCMH"/>
    <property type="match status" value="1"/>
</dbReference>
<protein>
    <recommendedName>
        <fullName evidence="6 19">UDP-N-acetylenolpyruvoylglucosamine reductase</fullName>
        <ecNumber evidence="5 19">1.3.1.98</ecNumber>
    </recommendedName>
    <alternativeName>
        <fullName evidence="17 19">UDP-N-acetylmuramate dehydrogenase</fullName>
    </alternativeName>
</protein>
<dbReference type="InterPro" id="IPR036318">
    <property type="entry name" value="FAD-bd_PCMH-like_sf"/>
</dbReference>
<comment type="caution">
    <text evidence="21">The sequence shown here is derived from an EMBL/GenBank/DDBJ whole genome shotgun (WGS) entry which is preliminary data.</text>
</comment>
<keyword evidence="16 19" id="KW-0961">Cell wall biogenesis/degradation</keyword>
<dbReference type="EMBL" id="PDUD01000001">
    <property type="protein sequence ID" value="PHN08396.1"/>
    <property type="molecule type" value="Genomic_DNA"/>
</dbReference>
<dbReference type="InterPro" id="IPR011601">
    <property type="entry name" value="MurB_C"/>
</dbReference>
<dbReference type="Gene3D" id="3.90.78.10">
    <property type="entry name" value="UDP-N-acetylenolpyruvoylglucosamine reductase, C-terminal domain"/>
    <property type="match status" value="1"/>
</dbReference>
<comment type="function">
    <text evidence="2 19">Cell wall formation.</text>
</comment>
<evidence type="ECO:0000256" key="9">
    <source>
        <dbReference type="ARBA" id="ARBA00022630"/>
    </source>
</evidence>
<dbReference type="GO" id="GO:0071949">
    <property type="term" value="F:FAD binding"/>
    <property type="evidence" value="ECO:0007669"/>
    <property type="project" value="InterPro"/>
</dbReference>
<dbReference type="SUPFAM" id="SSF56176">
    <property type="entry name" value="FAD-binding/transporter-associated domain-like"/>
    <property type="match status" value="1"/>
</dbReference>
<dbReference type="EC" id="1.3.1.98" evidence="5 19"/>
<evidence type="ECO:0000256" key="19">
    <source>
        <dbReference type="HAMAP-Rule" id="MF_00037"/>
    </source>
</evidence>
<dbReference type="GO" id="GO:0009252">
    <property type="term" value="P:peptidoglycan biosynthetic process"/>
    <property type="evidence" value="ECO:0007669"/>
    <property type="project" value="UniProtKB-UniRule"/>
</dbReference>
<dbReference type="NCBIfam" id="TIGR00179">
    <property type="entry name" value="murB"/>
    <property type="match status" value="1"/>
</dbReference>
<evidence type="ECO:0000256" key="2">
    <source>
        <dbReference type="ARBA" id="ARBA00003921"/>
    </source>
</evidence>
<feature type="active site" evidence="19">
    <location>
        <position position="330"/>
    </location>
</feature>
<dbReference type="HAMAP" id="MF_00037">
    <property type="entry name" value="MurB"/>
    <property type="match status" value="1"/>
</dbReference>
<dbReference type="InterPro" id="IPR006094">
    <property type="entry name" value="Oxid_FAD_bind_N"/>
</dbReference>
<gene>
    <name evidence="19" type="primary">murB</name>
    <name evidence="21" type="ORF">CRP01_00350</name>
</gene>
<dbReference type="NCBIfam" id="NF000755">
    <property type="entry name" value="PRK00046.1"/>
    <property type="match status" value="1"/>
</dbReference>
<sequence length="334" mass="37216">MYKSQSLAEYNSFGIAVEAARYLAITSEEQLKEILPKLEPPLLVLGGGSNILFTEDPAALILHNRIRGREVVQQSEEDVIVRIGGGEPWHQFVLWTLENNWGGLENLSLIPGTVGASPIQNIGAYGVELKDVFHGLEAIDLQSGETLHFTAEECAFGYRSSVFKTTLKGKVMITRVLFRLSRKDHQINTDYGAIRDTLAEWKIDHPGIQDVSRAVIAIRQSKLPDPKVVGNAGSFFKNPEIEAAQFQELQDRFPNLVYYPLPDGRYKIPAGWLIDQSGWKGQRFGAVGCYDKQALVLVNYGDAKGTEVVELANRIVDSVEEKYGIRLETEVNII</sequence>